<evidence type="ECO:0000259" key="19">
    <source>
        <dbReference type="PROSITE" id="PS50900"/>
    </source>
</evidence>
<keyword evidence="8" id="KW-0378">Hydrolase</keyword>
<feature type="disulfide bond" evidence="15">
    <location>
        <begin position="444"/>
        <end position="479"/>
    </location>
</feature>
<gene>
    <name evidence="21" type="primary">ADAMTS6</name>
</gene>
<dbReference type="InterPro" id="IPR002870">
    <property type="entry name" value="Peptidase_M12B_N"/>
</dbReference>
<feature type="domain" description="Peptidase M12B" evidence="18">
    <location>
        <begin position="209"/>
        <end position="405"/>
    </location>
</feature>
<dbReference type="GO" id="GO:0046872">
    <property type="term" value="F:metal ion binding"/>
    <property type="evidence" value="ECO:0007669"/>
    <property type="project" value="UniProtKB-KW"/>
</dbReference>
<comment type="caution">
    <text evidence="16">Lacks conserved residue(s) required for the propagation of feature annotation.</text>
</comment>
<feature type="binding site" evidence="14 16">
    <location>
        <position position="350"/>
    </location>
    <ligand>
        <name>Zn(2+)</name>
        <dbReference type="ChEBI" id="CHEBI:29105"/>
        <note>catalytic</note>
    </ligand>
</feature>
<dbReference type="FunFam" id="2.20.100.10:FF:000006">
    <property type="entry name" value="A disintegrin and metalloproteinase with thrombospondin motifs 1"/>
    <property type="match status" value="1"/>
</dbReference>
<dbReference type="PRINTS" id="PR01857">
    <property type="entry name" value="ADAMTSFAMILY"/>
</dbReference>
<feature type="disulfide bond" evidence="15">
    <location>
        <begin position="469"/>
        <end position="484"/>
    </location>
</feature>
<feature type="active site" evidence="13 16">
    <location>
        <position position="341"/>
    </location>
</feature>
<keyword evidence="20" id="KW-1185">Reference proteome</keyword>
<keyword evidence="12" id="KW-0325">Glycoprotein</keyword>
<organism evidence="20 21">
    <name type="scientific">Pteropus vampyrus</name>
    <name type="common">Large flying fox</name>
    <dbReference type="NCBI Taxonomy" id="132908"/>
    <lineage>
        <taxon>Eukaryota</taxon>
        <taxon>Metazoa</taxon>
        <taxon>Chordata</taxon>
        <taxon>Craniata</taxon>
        <taxon>Vertebrata</taxon>
        <taxon>Euteleostomi</taxon>
        <taxon>Mammalia</taxon>
        <taxon>Eutheria</taxon>
        <taxon>Laurasiatheria</taxon>
        <taxon>Chiroptera</taxon>
        <taxon>Yinpterochiroptera</taxon>
        <taxon>Pteropodoidea</taxon>
        <taxon>Pteropodidae</taxon>
        <taxon>Pteropodinae</taxon>
        <taxon>Pteropus</taxon>
    </lineage>
</organism>
<sequence>MEILWKMLTWILSLIMASSEFHSDHRLSYSSQEEFLTYLEHYQLTIPIRVDQNGAFLSFTVKNDKHSRRRRSMDPIDPQQAVSKLFFKLSAYGKHFHLNLTLNTDFVSKHFTVEYWGKDGPQWKHDFLDNCHYTGYLQDQRSTTKVALSNCIGLHGVIATEDEEYFIEPLKNTTEDSKHFSYENGHPHVIYKKSTLQERHLYDHSHCGVSVLGLAEWFFWSKLAQLGTDVLGPRMSFFTFIFGSWKPNLEINHHADKSLDSFCKWQKSILSHQSDGNTIPENGIAHHDNAVLITRYDICTYKNKPCGTLGLASVAGMCEPERSCSINEDIGLGSAFTIAHEIGHNFGMNHDGIGNSCGTKGHETAKLMAAHITANTNPFSWSACSRDYITSFLDSGRGTCLDNEPPKREFLYPAVAPGQVYDADEQCRYQYGATSRQCKYGEVCRELWCLSKSNRCVTNSIPAAEGTLCQTGNIEKGWCYQGDCVPFGTWPQSVDGGWGAWSLWGECSRTCGGGVSSSLRHCDSPAPSGGGKYCLGERKRYRSCNTDPCPLGARDFREKQCADFDNMPFRGKYYNWKPYTGGGVKPCALNCLAEGYNFYTERAPAVIDGTQCNADSLDICINGECKVAQIMNVTPFSLKSEGDDYYINGAWTIDWPRKFDIAGTAFHYKRPTDEPESLEALGPTSENLIVMVLLQEQNLGIRYKFNIPITRTGSGDSEVGFSWNHQPWSECSATCAGGAQRQEVVCKRLDDNSIVQNKYCDPDSKPPENQRTCNTEPCPPEWFIGDWLQCSKTCDGGMRTRAVLCIRKIGPSEEETLDYSGCLTHRPIEKESCNNQSCPPQWVALDWSECTPKCGSGFKHRIILCKSSDLSKTFPAAQCPEENRPPTRIRCSLGRCPPPRWVTGDWGQCSAQCGLGQQMRTVQCLSYTGQASSDCLETVRPPSMQQCESKCDSTPTSNTEECKDVNKVAYCPLVQKFNFCSRAYFRQMCCKTCQGQ</sequence>
<dbReference type="PROSITE" id="PS50900">
    <property type="entry name" value="PLAC"/>
    <property type="match status" value="1"/>
</dbReference>
<feature type="disulfide bond" evidence="15">
    <location>
        <begin position="427"/>
        <end position="449"/>
    </location>
</feature>
<keyword evidence="11 15" id="KW-1015">Disulfide bond</keyword>
<evidence type="ECO:0000256" key="5">
    <source>
        <dbReference type="ARBA" id="ARBA00022723"/>
    </source>
</evidence>
<evidence type="ECO:0000256" key="9">
    <source>
        <dbReference type="ARBA" id="ARBA00022833"/>
    </source>
</evidence>
<dbReference type="InterPro" id="IPR001590">
    <property type="entry name" value="Peptidase_M12B"/>
</dbReference>
<dbReference type="InterPro" id="IPR041645">
    <property type="entry name" value="ADAMTS_CR_2"/>
</dbReference>
<dbReference type="Proteomes" id="UP000515202">
    <property type="component" value="Unplaced"/>
</dbReference>
<dbReference type="SUPFAM" id="SSF55486">
    <property type="entry name" value="Metalloproteases ('zincins'), catalytic domain"/>
    <property type="match status" value="1"/>
</dbReference>
<feature type="disulfide bond" evidence="15">
    <location>
        <begin position="511"/>
        <end position="549"/>
    </location>
</feature>
<evidence type="ECO:0000256" key="15">
    <source>
        <dbReference type="PIRSR" id="PIRSR613273-3"/>
    </source>
</evidence>
<dbReference type="PROSITE" id="PS50092">
    <property type="entry name" value="TSP1"/>
    <property type="match status" value="4"/>
</dbReference>
<dbReference type="CTD" id="11174"/>
<dbReference type="PANTHER" id="PTHR13723:SF27">
    <property type="entry name" value="A DISINTEGRIN AND METALLOPROTEINASE WITH THROMBOSPONDIN MOTIFS 6"/>
    <property type="match status" value="1"/>
</dbReference>
<evidence type="ECO:0000313" key="21">
    <source>
        <dbReference type="RefSeq" id="XP_023392976.1"/>
    </source>
</evidence>
<dbReference type="Gene3D" id="2.20.100.10">
    <property type="entry name" value="Thrombospondin type-1 (TSP1) repeat"/>
    <property type="match status" value="5"/>
</dbReference>
<keyword evidence="6 17" id="KW-0732">Signal</keyword>
<feature type="disulfide bond" evidence="15">
    <location>
        <begin position="507"/>
        <end position="544"/>
    </location>
</feature>
<feature type="disulfide bond" evidence="15">
    <location>
        <begin position="299"/>
        <end position="306"/>
    </location>
</feature>
<comment type="subcellular location">
    <subcellularLocation>
        <location evidence="1">Secreted</location>
        <location evidence="1">Extracellular space</location>
        <location evidence="1">Extracellular matrix</location>
    </subcellularLocation>
</comment>
<dbReference type="InterPro" id="IPR013273">
    <property type="entry name" value="ADAMTS/ADAMTS-like"/>
</dbReference>
<keyword evidence="2" id="KW-0964">Secreted</keyword>
<protein>
    <submittedName>
        <fullName evidence="21">A disintegrin and metalloproteinase with thrombospondin motifs 6</fullName>
    </submittedName>
</protein>
<dbReference type="Pfam" id="PF19030">
    <property type="entry name" value="TSP1_ADAMTS"/>
    <property type="match status" value="4"/>
</dbReference>
<dbReference type="InterPro" id="IPR000884">
    <property type="entry name" value="TSP1_rpt"/>
</dbReference>
<dbReference type="Pfam" id="PF05986">
    <property type="entry name" value="ADAMTS_spacer1"/>
    <property type="match status" value="1"/>
</dbReference>
<dbReference type="RefSeq" id="XP_023392976.1">
    <property type="nucleotide sequence ID" value="XM_023537208.1"/>
</dbReference>
<feature type="binding site" evidence="14">
    <location>
        <position position="288"/>
    </location>
    <ligand>
        <name>Ca(2+)</name>
        <dbReference type="ChEBI" id="CHEBI:29108"/>
        <label>1</label>
    </ligand>
</feature>
<evidence type="ECO:0000256" key="6">
    <source>
        <dbReference type="ARBA" id="ARBA00022729"/>
    </source>
</evidence>
<evidence type="ECO:0000256" key="1">
    <source>
        <dbReference type="ARBA" id="ARBA00004498"/>
    </source>
</evidence>
<evidence type="ECO:0000313" key="20">
    <source>
        <dbReference type="Proteomes" id="UP000515202"/>
    </source>
</evidence>
<evidence type="ECO:0000256" key="7">
    <source>
        <dbReference type="ARBA" id="ARBA00022737"/>
    </source>
</evidence>
<dbReference type="Gene3D" id="3.40.1620.60">
    <property type="match status" value="1"/>
</dbReference>
<comment type="cofactor">
    <cofactor evidence="14">
        <name>Zn(2+)</name>
        <dbReference type="ChEBI" id="CHEBI:29105"/>
    </cofactor>
    <text evidence="14">Binds 1 zinc ion per subunit.</text>
</comment>
<feature type="disulfide bond" evidence="15">
    <location>
        <begin position="438"/>
        <end position="456"/>
    </location>
</feature>
<dbReference type="PROSITE" id="PS50215">
    <property type="entry name" value="ADAM_MEPRO"/>
    <property type="match status" value="1"/>
</dbReference>
<name>A0A6P6CZN0_PTEVA</name>
<feature type="disulfide bond" evidence="15">
    <location>
        <begin position="263"/>
        <end position="324"/>
    </location>
</feature>
<dbReference type="GO" id="GO:0030198">
    <property type="term" value="P:extracellular matrix organization"/>
    <property type="evidence" value="ECO:0007669"/>
    <property type="project" value="InterPro"/>
</dbReference>
<dbReference type="InterPro" id="IPR050439">
    <property type="entry name" value="ADAMTS_ADAMTS-like"/>
</dbReference>
<dbReference type="InterPro" id="IPR036383">
    <property type="entry name" value="TSP1_rpt_sf"/>
</dbReference>
<evidence type="ECO:0000256" key="8">
    <source>
        <dbReference type="ARBA" id="ARBA00022801"/>
    </source>
</evidence>
<dbReference type="FunFam" id="2.20.100.10:FF:000005">
    <property type="entry name" value="ADAM metallopeptidase with thrombospondin type 1 motif 9"/>
    <property type="match status" value="1"/>
</dbReference>
<evidence type="ECO:0000256" key="16">
    <source>
        <dbReference type="PROSITE-ProRule" id="PRU00276"/>
    </source>
</evidence>
<dbReference type="GO" id="GO:0031012">
    <property type="term" value="C:extracellular matrix"/>
    <property type="evidence" value="ECO:0007669"/>
    <property type="project" value="TreeGrafter"/>
</dbReference>
<feature type="binding site" evidence="14 16">
    <location>
        <position position="340"/>
    </location>
    <ligand>
        <name>Zn(2+)</name>
        <dbReference type="ChEBI" id="CHEBI:29105"/>
        <note>catalytic</note>
    </ligand>
</feature>
<dbReference type="Pfam" id="PF08686">
    <property type="entry name" value="PLAC"/>
    <property type="match status" value="1"/>
</dbReference>
<feature type="chain" id="PRO_5027537918" evidence="17">
    <location>
        <begin position="18"/>
        <end position="996"/>
    </location>
</feature>
<evidence type="ECO:0000256" key="2">
    <source>
        <dbReference type="ARBA" id="ARBA00022525"/>
    </source>
</evidence>
<dbReference type="Pfam" id="PF17771">
    <property type="entry name" value="ADAMTS_CR_2"/>
    <property type="match status" value="1"/>
</dbReference>
<dbReference type="Pfam" id="PF00090">
    <property type="entry name" value="TSP_1"/>
    <property type="match status" value="1"/>
</dbReference>
<feature type="disulfide bond" evidence="15">
    <location>
        <begin position="357"/>
        <end position="384"/>
    </location>
</feature>
<dbReference type="Gene3D" id="2.60.120.830">
    <property type="match status" value="1"/>
</dbReference>
<keyword evidence="10 21" id="KW-0482">Metalloprotease</keyword>
<reference evidence="21" key="1">
    <citation type="submission" date="2025-08" db="UniProtKB">
        <authorList>
            <consortium name="RefSeq"/>
        </authorList>
    </citation>
    <scope>IDENTIFICATION</scope>
    <source>
        <tissue evidence="21">Kidney</tissue>
    </source>
</reference>
<dbReference type="InterPro" id="IPR024079">
    <property type="entry name" value="MetalloPept_cat_dom_sf"/>
</dbReference>
<keyword evidence="14" id="KW-0106">Calcium</keyword>
<dbReference type="Pfam" id="PF01562">
    <property type="entry name" value="Pep_M12B_propep"/>
    <property type="match status" value="1"/>
</dbReference>
<dbReference type="FunFam" id="2.20.100.10:FF:000079">
    <property type="entry name" value="ADAM metallopeptidase with thrombospondin type 1 motif 17"/>
    <property type="match status" value="1"/>
</dbReference>
<dbReference type="GeneID" id="105299393"/>
<accession>A0A6P6CZN0</accession>
<evidence type="ECO:0000256" key="14">
    <source>
        <dbReference type="PIRSR" id="PIRSR613273-2"/>
    </source>
</evidence>
<keyword evidence="3" id="KW-0272">Extracellular matrix</keyword>
<dbReference type="FunFam" id="3.40.1620.60:FF:000002">
    <property type="entry name" value="A disintegrin and metalloproteinase with thrombospondin motifs 10"/>
    <property type="match status" value="1"/>
</dbReference>
<keyword evidence="7" id="KW-0677">Repeat</keyword>
<dbReference type="InterPro" id="IPR010909">
    <property type="entry name" value="PLAC"/>
</dbReference>
<dbReference type="KEGG" id="pvp:105299393"/>
<feature type="binding site" evidence="14 16">
    <location>
        <position position="344"/>
    </location>
    <ligand>
        <name>Zn(2+)</name>
        <dbReference type="ChEBI" id="CHEBI:29105"/>
        <note>catalytic</note>
    </ligand>
</feature>
<evidence type="ECO:0000256" key="3">
    <source>
        <dbReference type="ARBA" id="ARBA00022530"/>
    </source>
</evidence>
<dbReference type="SMART" id="SM00209">
    <property type="entry name" value="TSP1"/>
    <property type="match status" value="5"/>
</dbReference>
<evidence type="ECO:0000256" key="17">
    <source>
        <dbReference type="SAM" id="SignalP"/>
    </source>
</evidence>
<evidence type="ECO:0000256" key="13">
    <source>
        <dbReference type="PIRSR" id="PIRSR613273-1"/>
    </source>
</evidence>
<feature type="disulfide bond" evidence="15">
    <location>
        <begin position="522"/>
        <end position="534"/>
    </location>
</feature>
<evidence type="ECO:0000256" key="11">
    <source>
        <dbReference type="ARBA" id="ARBA00023157"/>
    </source>
</evidence>
<feature type="signal peptide" evidence="17">
    <location>
        <begin position="1"/>
        <end position="17"/>
    </location>
</feature>
<dbReference type="OrthoDB" id="10035764at2759"/>
<evidence type="ECO:0000256" key="10">
    <source>
        <dbReference type="ARBA" id="ARBA00023049"/>
    </source>
</evidence>
<feature type="binding site" evidence="14">
    <location>
        <position position="400"/>
    </location>
    <ligand>
        <name>Ca(2+)</name>
        <dbReference type="ChEBI" id="CHEBI:29108"/>
        <label>1</label>
    </ligand>
</feature>
<dbReference type="InterPro" id="IPR010294">
    <property type="entry name" value="ADAMTS_spacer1"/>
</dbReference>
<dbReference type="FunFam" id="2.20.100.10:FF:000029">
    <property type="entry name" value="ADAM metallopeptidase with thrombospondin type 1 motif, 6"/>
    <property type="match status" value="1"/>
</dbReference>
<dbReference type="GO" id="GO:0006508">
    <property type="term" value="P:proteolysis"/>
    <property type="evidence" value="ECO:0007669"/>
    <property type="project" value="UniProtKB-KW"/>
</dbReference>
<dbReference type="Pfam" id="PF01421">
    <property type="entry name" value="Reprolysin"/>
    <property type="match status" value="1"/>
</dbReference>
<dbReference type="PANTHER" id="PTHR13723">
    <property type="entry name" value="ADAMTS A DISINTEGRIN AND METALLOPROTEASE WITH THROMBOSPONDIN MOTIFS PROTEASE"/>
    <property type="match status" value="1"/>
</dbReference>
<evidence type="ECO:0000259" key="18">
    <source>
        <dbReference type="PROSITE" id="PS50215"/>
    </source>
</evidence>
<dbReference type="AlphaFoldDB" id="A0A6P6CZN0"/>
<proteinExistence type="predicted"/>
<feature type="domain" description="PLAC" evidence="19">
    <location>
        <begin position="958"/>
        <end position="996"/>
    </location>
</feature>
<dbReference type="GO" id="GO:0004222">
    <property type="term" value="F:metalloendopeptidase activity"/>
    <property type="evidence" value="ECO:0007669"/>
    <property type="project" value="InterPro"/>
</dbReference>
<dbReference type="CDD" id="cd04273">
    <property type="entry name" value="ZnMc_ADAMTS_like"/>
    <property type="match status" value="1"/>
</dbReference>
<keyword evidence="4" id="KW-0645">Protease</keyword>
<evidence type="ECO:0000256" key="4">
    <source>
        <dbReference type="ARBA" id="ARBA00022670"/>
    </source>
</evidence>
<keyword evidence="9 14" id="KW-0862">Zinc</keyword>
<keyword evidence="5 14" id="KW-0479">Metal-binding</keyword>
<dbReference type="SUPFAM" id="SSF82895">
    <property type="entry name" value="TSP-1 type 1 repeat"/>
    <property type="match status" value="5"/>
</dbReference>
<evidence type="ECO:0000256" key="12">
    <source>
        <dbReference type="ARBA" id="ARBA00023180"/>
    </source>
</evidence>
<feature type="disulfide bond" evidence="15">
    <location>
        <begin position="318"/>
        <end position="400"/>
    </location>
</feature>
<dbReference type="Gene3D" id="3.40.390.10">
    <property type="entry name" value="Collagenase (Catalytic Domain)"/>
    <property type="match status" value="1"/>
</dbReference>